<dbReference type="EMBL" id="JANHOG010000252">
    <property type="protein sequence ID" value="KAJ3556315.1"/>
    <property type="molecule type" value="Genomic_DNA"/>
</dbReference>
<gene>
    <name evidence="1" type="ORF">NM688_g2097</name>
</gene>
<sequence length="142" mass="15033">MPSDQELGARTASPTAGTTILDSMSTSHARSTQELSRSPSGATSQILSRSPSGASGTSPPTEEIRSPTSHVYVVHHDAGRPPVTVYTADGTEVVELPPRYNESAPSGPPEPAPATTSRTQEENRPRRDTAPKPPPVRRVVNE</sequence>
<accession>A0ACC1T9G9</accession>
<name>A0ACC1T9G9_9APHY</name>
<organism evidence="1 2">
    <name type="scientific">Phlebia brevispora</name>
    <dbReference type="NCBI Taxonomy" id="194682"/>
    <lineage>
        <taxon>Eukaryota</taxon>
        <taxon>Fungi</taxon>
        <taxon>Dikarya</taxon>
        <taxon>Basidiomycota</taxon>
        <taxon>Agaricomycotina</taxon>
        <taxon>Agaricomycetes</taxon>
        <taxon>Polyporales</taxon>
        <taxon>Meruliaceae</taxon>
        <taxon>Phlebia</taxon>
    </lineage>
</organism>
<dbReference type="Proteomes" id="UP001148662">
    <property type="component" value="Unassembled WGS sequence"/>
</dbReference>
<evidence type="ECO:0000313" key="1">
    <source>
        <dbReference type="EMBL" id="KAJ3556315.1"/>
    </source>
</evidence>
<evidence type="ECO:0000313" key="2">
    <source>
        <dbReference type="Proteomes" id="UP001148662"/>
    </source>
</evidence>
<keyword evidence="2" id="KW-1185">Reference proteome</keyword>
<protein>
    <submittedName>
        <fullName evidence="1">Uncharacterized protein</fullName>
    </submittedName>
</protein>
<reference evidence="1" key="1">
    <citation type="submission" date="2022-07" db="EMBL/GenBank/DDBJ databases">
        <title>Genome Sequence of Phlebia brevispora.</title>
        <authorList>
            <person name="Buettner E."/>
        </authorList>
    </citation>
    <scope>NUCLEOTIDE SEQUENCE</scope>
    <source>
        <strain evidence="1">MPL23</strain>
    </source>
</reference>
<proteinExistence type="predicted"/>
<comment type="caution">
    <text evidence="1">The sequence shown here is derived from an EMBL/GenBank/DDBJ whole genome shotgun (WGS) entry which is preliminary data.</text>
</comment>